<evidence type="ECO:0000313" key="2">
    <source>
        <dbReference type="Proteomes" id="UP000077069"/>
    </source>
</evidence>
<dbReference type="AlphaFoldDB" id="A0A177BX53"/>
<sequence>MRSHDESEIHRGEAGGVEPSLTILCGSPSIVQPENVTMASVSDLHQPLRSTTCTPATRHVRTVRESDCGPFLIIVYGNCTFRISRHGHQFSSRDTGAAFTAGREFLPCYTSCRMFCVPKGVNGCHRASQVSELTLADRQYAVVAKPQQNAQREPSRLQPRLFPIQARSRAEFFQCSLKVASVARLFPGRTLNPFPRRVIRYPRCGGATHHQEIRTLPYKTFAQGQTLGQTLVSRLGRKRGNQWRLVSALMH</sequence>
<gene>
    <name evidence="1" type="ORF">CC84DRAFT_1169410</name>
</gene>
<dbReference type="RefSeq" id="XP_018029637.1">
    <property type="nucleotide sequence ID" value="XM_018179655.1"/>
</dbReference>
<keyword evidence="2" id="KW-1185">Reference proteome</keyword>
<accession>A0A177BX53</accession>
<name>A0A177BX53_9PLEO</name>
<organism evidence="1 2">
    <name type="scientific">Paraphaeosphaeria sporulosa</name>
    <dbReference type="NCBI Taxonomy" id="1460663"/>
    <lineage>
        <taxon>Eukaryota</taxon>
        <taxon>Fungi</taxon>
        <taxon>Dikarya</taxon>
        <taxon>Ascomycota</taxon>
        <taxon>Pezizomycotina</taxon>
        <taxon>Dothideomycetes</taxon>
        <taxon>Pleosporomycetidae</taxon>
        <taxon>Pleosporales</taxon>
        <taxon>Massarineae</taxon>
        <taxon>Didymosphaeriaceae</taxon>
        <taxon>Paraphaeosphaeria</taxon>
    </lineage>
</organism>
<protein>
    <submittedName>
        <fullName evidence="1">Uncharacterized protein</fullName>
    </submittedName>
</protein>
<evidence type="ECO:0000313" key="1">
    <source>
        <dbReference type="EMBL" id="OAF99271.1"/>
    </source>
</evidence>
<dbReference type="GeneID" id="28763141"/>
<dbReference type="InParanoid" id="A0A177BX53"/>
<dbReference type="Proteomes" id="UP000077069">
    <property type="component" value="Unassembled WGS sequence"/>
</dbReference>
<dbReference type="EMBL" id="KV441562">
    <property type="protein sequence ID" value="OAF99271.1"/>
    <property type="molecule type" value="Genomic_DNA"/>
</dbReference>
<reference evidence="1 2" key="1">
    <citation type="submission" date="2016-05" db="EMBL/GenBank/DDBJ databases">
        <title>Comparative analysis of secretome profiles of manganese(II)-oxidizing ascomycete fungi.</title>
        <authorList>
            <consortium name="DOE Joint Genome Institute"/>
            <person name="Zeiner C.A."/>
            <person name="Purvine S.O."/>
            <person name="Zink E.M."/>
            <person name="Wu S."/>
            <person name="Pasa-Tolic L."/>
            <person name="Chaput D.L."/>
            <person name="Haridas S."/>
            <person name="Grigoriev I.V."/>
            <person name="Santelli C.M."/>
            <person name="Hansel C.M."/>
        </authorList>
    </citation>
    <scope>NUCLEOTIDE SEQUENCE [LARGE SCALE GENOMIC DNA]</scope>
    <source>
        <strain evidence="1 2">AP3s5-JAC2a</strain>
    </source>
</reference>
<proteinExistence type="predicted"/>